<dbReference type="Gene3D" id="3.90.79.10">
    <property type="entry name" value="Nucleoside Triphosphate Pyrophosphohydrolase"/>
    <property type="match status" value="1"/>
</dbReference>
<dbReference type="CDD" id="cd02883">
    <property type="entry name" value="NUDIX_Hydrolase"/>
    <property type="match status" value="1"/>
</dbReference>
<dbReference type="AlphaFoldDB" id="A0A2V4P043"/>
<dbReference type="OrthoDB" id="4523834at2"/>
<keyword evidence="5" id="KW-1185">Reference proteome</keyword>
<evidence type="ECO:0000256" key="1">
    <source>
        <dbReference type="ARBA" id="ARBA00001946"/>
    </source>
</evidence>
<dbReference type="InterPro" id="IPR015797">
    <property type="entry name" value="NUDIX_hydrolase-like_dom_sf"/>
</dbReference>
<evidence type="ECO:0000259" key="3">
    <source>
        <dbReference type="PROSITE" id="PS51462"/>
    </source>
</evidence>
<dbReference type="Proteomes" id="UP000248039">
    <property type="component" value="Unassembled WGS sequence"/>
</dbReference>
<sequence>MDVVVTWTGASACQLQEALRDTNEAFSTRLGIGLRTVAAWHQNPDLVPRPEMRQLLDKTLETAPPAVQKRFALQSAEPSSQAAQALRVAIAVVVRESEVLLVCRRDDETAGIRWQFPAGVIKPGGSPESAAVRETLAETGVHCAIREDLGGRLHPATGVWCQYYLTEYLAGDAQNQDMIENADVMWVPRNAVPRFIPVDTIFPPILAALEEPQNDRAEQH</sequence>
<organism evidence="4 5">
    <name type="scientific">Streptomyces tateyamensis</name>
    <dbReference type="NCBI Taxonomy" id="565073"/>
    <lineage>
        <taxon>Bacteria</taxon>
        <taxon>Bacillati</taxon>
        <taxon>Actinomycetota</taxon>
        <taxon>Actinomycetes</taxon>
        <taxon>Kitasatosporales</taxon>
        <taxon>Streptomycetaceae</taxon>
        <taxon>Streptomyces</taxon>
    </lineage>
</organism>
<proteinExistence type="predicted"/>
<dbReference type="InterPro" id="IPR000086">
    <property type="entry name" value="NUDIX_hydrolase_dom"/>
</dbReference>
<dbReference type="Pfam" id="PF00293">
    <property type="entry name" value="NUDIX"/>
    <property type="match status" value="1"/>
</dbReference>
<evidence type="ECO:0000313" key="4">
    <source>
        <dbReference type="EMBL" id="PYC82596.1"/>
    </source>
</evidence>
<evidence type="ECO:0000313" key="5">
    <source>
        <dbReference type="Proteomes" id="UP000248039"/>
    </source>
</evidence>
<dbReference type="PROSITE" id="PS51462">
    <property type="entry name" value="NUDIX"/>
    <property type="match status" value="1"/>
</dbReference>
<keyword evidence="2 4" id="KW-0378">Hydrolase</keyword>
<gene>
    <name evidence="4" type="ORF">C7C46_09535</name>
</gene>
<comment type="cofactor">
    <cofactor evidence="1">
        <name>Mg(2+)</name>
        <dbReference type="ChEBI" id="CHEBI:18420"/>
    </cofactor>
</comment>
<protein>
    <submittedName>
        <fullName evidence="4">NUDIX hydrolase</fullName>
    </submittedName>
</protein>
<evidence type="ECO:0000256" key="2">
    <source>
        <dbReference type="ARBA" id="ARBA00022801"/>
    </source>
</evidence>
<comment type="caution">
    <text evidence="4">The sequence shown here is derived from an EMBL/GenBank/DDBJ whole genome shotgun (WGS) entry which is preliminary data.</text>
</comment>
<dbReference type="SUPFAM" id="SSF55811">
    <property type="entry name" value="Nudix"/>
    <property type="match status" value="1"/>
</dbReference>
<dbReference type="PANTHER" id="PTHR43046">
    <property type="entry name" value="GDP-MANNOSE MANNOSYL HYDROLASE"/>
    <property type="match status" value="1"/>
</dbReference>
<dbReference type="EMBL" id="PYBW01000030">
    <property type="protein sequence ID" value="PYC82596.1"/>
    <property type="molecule type" value="Genomic_DNA"/>
</dbReference>
<dbReference type="RefSeq" id="WP_110667781.1">
    <property type="nucleotide sequence ID" value="NZ_PYBW01000030.1"/>
</dbReference>
<dbReference type="GO" id="GO:0016787">
    <property type="term" value="F:hydrolase activity"/>
    <property type="evidence" value="ECO:0007669"/>
    <property type="project" value="UniProtKB-KW"/>
</dbReference>
<accession>A0A2V4P043</accession>
<reference evidence="4 5" key="1">
    <citation type="submission" date="2018-03" db="EMBL/GenBank/DDBJ databases">
        <title>Bioinformatic expansion and discovery of thiopeptide antibiotics.</title>
        <authorList>
            <person name="Schwalen C.J."/>
            <person name="Hudson G.A."/>
            <person name="Mitchell D.A."/>
        </authorList>
    </citation>
    <scope>NUCLEOTIDE SEQUENCE [LARGE SCALE GENOMIC DNA]</scope>
    <source>
        <strain evidence="4 5">ATCC 21389</strain>
    </source>
</reference>
<name>A0A2V4P043_9ACTN</name>
<dbReference type="PANTHER" id="PTHR43046:SF14">
    <property type="entry name" value="MUTT_NUDIX FAMILY PROTEIN"/>
    <property type="match status" value="1"/>
</dbReference>
<feature type="domain" description="Nudix hydrolase" evidence="3">
    <location>
        <begin position="83"/>
        <end position="210"/>
    </location>
</feature>